<protein>
    <recommendedName>
        <fullName evidence="4">Flp pilus-assembly TadG-like N-terminal domain-containing protein</fullName>
    </recommendedName>
</protein>
<keyword evidence="1" id="KW-0472">Membrane</keyword>
<dbReference type="RefSeq" id="WP_207415268.1">
    <property type="nucleotide sequence ID" value="NZ_CP061179.1"/>
</dbReference>
<dbReference type="Proteomes" id="UP001518989">
    <property type="component" value="Unassembled WGS sequence"/>
</dbReference>
<name>A0ABS3KK82_9PROT</name>
<organism evidence="2 3">
    <name type="scientific">Roseomonas haemaphysalidis</name>
    <dbReference type="NCBI Taxonomy" id="2768162"/>
    <lineage>
        <taxon>Bacteria</taxon>
        <taxon>Pseudomonadati</taxon>
        <taxon>Pseudomonadota</taxon>
        <taxon>Alphaproteobacteria</taxon>
        <taxon>Acetobacterales</taxon>
        <taxon>Roseomonadaceae</taxon>
        <taxon>Roseomonas</taxon>
    </lineage>
</organism>
<keyword evidence="3" id="KW-1185">Reference proteome</keyword>
<evidence type="ECO:0000256" key="1">
    <source>
        <dbReference type="SAM" id="Phobius"/>
    </source>
</evidence>
<keyword evidence="1" id="KW-1133">Transmembrane helix</keyword>
<gene>
    <name evidence="2" type="ORF">IAI61_02435</name>
</gene>
<evidence type="ECO:0000313" key="3">
    <source>
        <dbReference type="Proteomes" id="UP001518989"/>
    </source>
</evidence>
<dbReference type="EMBL" id="JACTNG010000001">
    <property type="protein sequence ID" value="MBO1077873.1"/>
    <property type="molecule type" value="Genomic_DNA"/>
</dbReference>
<keyword evidence="1" id="KW-0812">Transmembrane</keyword>
<comment type="caution">
    <text evidence="2">The sequence shown here is derived from an EMBL/GenBank/DDBJ whole genome shotgun (WGS) entry which is preliminary data.</text>
</comment>
<evidence type="ECO:0008006" key="4">
    <source>
        <dbReference type="Google" id="ProtNLM"/>
    </source>
</evidence>
<evidence type="ECO:0000313" key="2">
    <source>
        <dbReference type="EMBL" id="MBO1077873.1"/>
    </source>
</evidence>
<sequence>MRRQDLDGAVLWMLSGALLLFAAGLLFALSAWDRAATDRAYVEAAARAEHAGSPALRVWVPQQDATATARLWQQQWMLDQQGGQPKGRP</sequence>
<accession>A0ABS3KK82</accession>
<feature type="transmembrane region" description="Helical" evidence="1">
    <location>
        <begin position="12"/>
        <end position="32"/>
    </location>
</feature>
<proteinExistence type="predicted"/>
<reference evidence="2 3" key="1">
    <citation type="submission" date="2020-09" db="EMBL/GenBank/DDBJ databases">
        <title>Roseomonas.</title>
        <authorList>
            <person name="Zhu W."/>
        </authorList>
    </citation>
    <scope>NUCLEOTIDE SEQUENCE [LARGE SCALE GENOMIC DNA]</scope>
    <source>
        <strain evidence="2 3">573</strain>
    </source>
</reference>